<dbReference type="HOGENOM" id="CLU_001265_30_13_1"/>
<dbReference type="SUPFAM" id="SSF103473">
    <property type="entry name" value="MFS general substrate transporter"/>
    <property type="match status" value="1"/>
</dbReference>
<evidence type="ECO:0000313" key="12">
    <source>
        <dbReference type="Proteomes" id="UP000006757"/>
    </source>
</evidence>
<feature type="transmembrane region" description="Helical" evidence="9">
    <location>
        <begin position="332"/>
        <end position="357"/>
    </location>
</feature>
<evidence type="ECO:0000256" key="4">
    <source>
        <dbReference type="ARBA" id="ARBA00022692"/>
    </source>
</evidence>
<dbReference type="Pfam" id="PF00083">
    <property type="entry name" value="Sugar_tr"/>
    <property type="match status" value="2"/>
</dbReference>
<dbReference type="GO" id="GO:0005351">
    <property type="term" value="F:carbohydrate:proton symporter activity"/>
    <property type="evidence" value="ECO:0007669"/>
    <property type="project" value="TreeGrafter"/>
</dbReference>
<feature type="transmembrane region" description="Helical" evidence="9">
    <location>
        <begin position="400"/>
        <end position="419"/>
    </location>
</feature>
<dbReference type="InParanoid" id="K1VKJ4"/>
<dbReference type="NCBIfam" id="TIGR00879">
    <property type="entry name" value="SP"/>
    <property type="match status" value="1"/>
</dbReference>
<keyword evidence="12" id="KW-1185">Reference proteome</keyword>
<dbReference type="AlphaFoldDB" id="K1VKJ4"/>
<dbReference type="STRING" id="1220162.K1VKJ4"/>
<comment type="subcellular location">
    <subcellularLocation>
        <location evidence="1">Membrane</location>
        <topology evidence="1">Multi-pass membrane protein</topology>
    </subcellularLocation>
</comment>
<feature type="transmembrane region" description="Helical" evidence="9">
    <location>
        <begin position="267"/>
        <end position="290"/>
    </location>
</feature>
<comment type="caution">
    <text evidence="11">The sequence shown here is derived from an EMBL/GenBank/DDBJ whole genome shotgun (WGS) entry which is preliminary data.</text>
</comment>
<keyword evidence="3 8" id="KW-0813">Transport</keyword>
<sequence>MEEPHPKLRFINYFVAVFAENITHFHDFFKQPSDTAIFAGGAFFGAILAGTLADRFGRKRTIQVGAAIAAVGCAIQAGAINSRMLIAGRFIAGLAIGELSMIVPPSACPRPLDWLDPTDDWLWFVANWVGYGCQYLDSNAQWQLPLALQVVPAVVLLGGMFYLPFSPRWLVSQGRADGAMAVLKRLHGVTEETLYIRAEYDKMVAHIEYEQSVASSSFKNLFNTRPAMHRTLCGVLVQVCGQWSGVNVASYFGPSIYASLGYSGNTILLISGISGVWNVTTNWVFITFIIDRLGRRKPLICGALAMAIFLAIEAGIGSMFGGGKQGVGSSAGVAGIAFIFLFNAAFAFSYGPVSWVYQSEVFPMNTRAMGTSLSTASNWAMNVMISQISPIGLNRLGWRFFLVFVATNLVNAAIAFLLFKETKGLTLEQIDELFGMEEPGAVHALDCSAETKAAVDHKDSV</sequence>
<evidence type="ECO:0000256" key="1">
    <source>
        <dbReference type="ARBA" id="ARBA00004141"/>
    </source>
</evidence>
<dbReference type="PROSITE" id="PS00216">
    <property type="entry name" value="SUGAR_TRANSPORT_1"/>
    <property type="match status" value="1"/>
</dbReference>
<evidence type="ECO:0000256" key="3">
    <source>
        <dbReference type="ARBA" id="ARBA00022448"/>
    </source>
</evidence>
<comment type="catalytic activity">
    <reaction evidence="7">
        <text>myo-inositol(out) + H(+)(out) = myo-inositol(in) + H(+)(in)</text>
        <dbReference type="Rhea" id="RHEA:60364"/>
        <dbReference type="ChEBI" id="CHEBI:15378"/>
        <dbReference type="ChEBI" id="CHEBI:17268"/>
    </reaction>
</comment>
<evidence type="ECO:0000256" key="9">
    <source>
        <dbReference type="SAM" id="Phobius"/>
    </source>
</evidence>
<evidence type="ECO:0000256" key="2">
    <source>
        <dbReference type="ARBA" id="ARBA00010992"/>
    </source>
</evidence>
<gene>
    <name evidence="11" type="ORF">A1Q2_01043</name>
</gene>
<evidence type="ECO:0000256" key="7">
    <source>
        <dbReference type="ARBA" id="ARBA00049119"/>
    </source>
</evidence>
<evidence type="ECO:0000313" key="11">
    <source>
        <dbReference type="EMBL" id="EKD04660.1"/>
    </source>
</evidence>
<keyword evidence="6 9" id="KW-0472">Membrane</keyword>
<feature type="transmembrane region" description="Helical" evidence="9">
    <location>
        <begin position="299"/>
        <end position="320"/>
    </location>
</feature>
<dbReference type="PANTHER" id="PTHR48022">
    <property type="entry name" value="PLASTIDIC GLUCOSE TRANSPORTER 4"/>
    <property type="match status" value="1"/>
</dbReference>
<feature type="domain" description="Major facilitator superfamily (MFS) profile" evidence="10">
    <location>
        <begin position="1"/>
        <end position="423"/>
    </location>
</feature>
<dbReference type="InterPro" id="IPR020846">
    <property type="entry name" value="MFS_dom"/>
</dbReference>
<dbReference type="OMA" id="GWLIMFQ"/>
<keyword evidence="5 9" id="KW-1133">Transmembrane helix</keyword>
<dbReference type="PRINTS" id="PR00171">
    <property type="entry name" value="SUGRTRNSPORT"/>
</dbReference>
<feature type="transmembrane region" description="Helical" evidence="9">
    <location>
        <begin position="35"/>
        <end position="53"/>
    </location>
</feature>
<evidence type="ECO:0000256" key="8">
    <source>
        <dbReference type="RuleBase" id="RU003346"/>
    </source>
</evidence>
<dbReference type="PROSITE" id="PS50850">
    <property type="entry name" value="MFS"/>
    <property type="match status" value="1"/>
</dbReference>
<dbReference type="InterPro" id="IPR050360">
    <property type="entry name" value="MFS_Sugar_Transporters"/>
</dbReference>
<dbReference type="EMBL" id="AMBO01000213">
    <property type="protein sequence ID" value="EKD04660.1"/>
    <property type="molecule type" value="Genomic_DNA"/>
</dbReference>
<feature type="transmembrane region" description="Helical" evidence="9">
    <location>
        <begin position="146"/>
        <end position="165"/>
    </location>
</feature>
<name>K1VKJ4_TRIAC</name>
<keyword evidence="4 9" id="KW-0812">Transmembrane</keyword>
<evidence type="ECO:0000256" key="6">
    <source>
        <dbReference type="ARBA" id="ARBA00023136"/>
    </source>
</evidence>
<reference evidence="11 12" key="1">
    <citation type="journal article" date="2012" name="Eukaryot. Cell">
        <title>Genome sequence of the Trichosporon asahii environmental strain CBS 8904.</title>
        <authorList>
            <person name="Yang R.Y."/>
            <person name="Li H.T."/>
            <person name="Zhu H."/>
            <person name="Zhou G.P."/>
            <person name="Wang M."/>
            <person name="Wang L."/>
        </authorList>
    </citation>
    <scope>NUCLEOTIDE SEQUENCE [LARGE SCALE GENOMIC DNA]</scope>
    <source>
        <strain evidence="11 12">CBS 8904</strain>
    </source>
</reference>
<evidence type="ECO:0000259" key="10">
    <source>
        <dbReference type="PROSITE" id="PS50850"/>
    </source>
</evidence>
<accession>K1VKJ4</accession>
<proteinExistence type="inferred from homology"/>
<dbReference type="InterPro" id="IPR005829">
    <property type="entry name" value="Sugar_transporter_CS"/>
</dbReference>
<evidence type="ECO:0000256" key="5">
    <source>
        <dbReference type="ARBA" id="ARBA00022989"/>
    </source>
</evidence>
<organism evidence="11 12">
    <name type="scientific">Trichosporon asahii var. asahii (strain CBS 8904)</name>
    <name type="common">Yeast</name>
    <dbReference type="NCBI Taxonomy" id="1220162"/>
    <lineage>
        <taxon>Eukaryota</taxon>
        <taxon>Fungi</taxon>
        <taxon>Dikarya</taxon>
        <taxon>Basidiomycota</taxon>
        <taxon>Agaricomycotina</taxon>
        <taxon>Tremellomycetes</taxon>
        <taxon>Trichosporonales</taxon>
        <taxon>Trichosporonaceae</taxon>
        <taxon>Trichosporon</taxon>
    </lineage>
</organism>
<dbReference type="InterPro" id="IPR005828">
    <property type="entry name" value="MFS_sugar_transport-like"/>
</dbReference>
<dbReference type="GO" id="GO:0016020">
    <property type="term" value="C:membrane"/>
    <property type="evidence" value="ECO:0007669"/>
    <property type="project" value="UniProtKB-SubCell"/>
</dbReference>
<dbReference type="InterPro" id="IPR003663">
    <property type="entry name" value="Sugar/inositol_transpt"/>
</dbReference>
<dbReference type="eggNOG" id="KOG0254">
    <property type="taxonomic scope" value="Eukaryota"/>
</dbReference>
<dbReference type="PANTHER" id="PTHR48022:SF2">
    <property type="entry name" value="PLASTIDIC GLUCOSE TRANSPORTER 4"/>
    <property type="match status" value="1"/>
</dbReference>
<comment type="similarity">
    <text evidence="2 8">Belongs to the major facilitator superfamily. Sugar transporter (TC 2.A.1.1) family.</text>
</comment>
<dbReference type="InterPro" id="IPR036259">
    <property type="entry name" value="MFS_trans_sf"/>
</dbReference>
<protein>
    <recommendedName>
        <fullName evidence="10">Major facilitator superfamily (MFS) profile domain-containing protein</fullName>
    </recommendedName>
</protein>
<dbReference type="Gene3D" id="1.20.1250.20">
    <property type="entry name" value="MFS general substrate transporter like domains"/>
    <property type="match status" value="2"/>
</dbReference>
<dbReference type="Proteomes" id="UP000006757">
    <property type="component" value="Unassembled WGS sequence"/>
</dbReference>